<evidence type="ECO:0000313" key="1">
    <source>
        <dbReference type="EMBL" id="NJB99331.1"/>
    </source>
</evidence>
<dbReference type="AlphaFoldDB" id="A0A7X6BEV3"/>
<dbReference type="Proteomes" id="UP000531251">
    <property type="component" value="Unassembled WGS sequence"/>
</dbReference>
<gene>
    <name evidence="1" type="ORF">GGR89_003672</name>
</gene>
<sequence>MIPMPASTRIGAHQVHIGIAEAGKMLAIKGRHKEALERYREALRLAQSAQAPDVFGRHYLQCVLESLEKLGDFVRVVDLATQAADAVGQRDTPFHRRDRASLLERAAVARLRLDERDAARDGFAEALALAGREGQPLSAMLLDWINRGLQITPVRIAEAQRKHGYWAVRAETVDPVRASRALTIPDSGSEEPLRGR</sequence>
<protein>
    <submittedName>
        <fullName evidence="1">Tetratricopeptide (TPR) repeat protein</fullName>
    </submittedName>
</protein>
<comment type="caution">
    <text evidence="1">The sequence shown here is derived from an EMBL/GenBank/DDBJ whole genome shotgun (WGS) entry which is preliminary data.</text>
</comment>
<keyword evidence="2" id="KW-1185">Reference proteome</keyword>
<dbReference type="EMBL" id="JAATJB010000014">
    <property type="protein sequence ID" value="NJB99331.1"/>
    <property type="molecule type" value="Genomic_DNA"/>
</dbReference>
<dbReference type="Gene3D" id="1.25.40.10">
    <property type="entry name" value="Tetratricopeptide repeat domain"/>
    <property type="match status" value="1"/>
</dbReference>
<reference evidence="1 2" key="1">
    <citation type="submission" date="2020-03" db="EMBL/GenBank/DDBJ databases">
        <title>Genomic Encyclopedia of Type Strains, Phase IV (KMG-IV): sequencing the most valuable type-strain genomes for metagenomic binning, comparative biology and taxonomic classification.</title>
        <authorList>
            <person name="Goeker M."/>
        </authorList>
    </citation>
    <scope>NUCLEOTIDE SEQUENCE [LARGE SCALE GENOMIC DNA]</scope>
    <source>
        <strain evidence="1 2">DSM 7225</strain>
    </source>
</reference>
<accession>A0A7X6BEV3</accession>
<dbReference type="RefSeq" id="WP_125974817.1">
    <property type="nucleotide sequence ID" value="NZ_BAAADY010000016.1"/>
</dbReference>
<organism evidence="1 2">
    <name type="scientific">Sphingomonas trueperi</name>
    <dbReference type="NCBI Taxonomy" id="53317"/>
    <lineage>
        <taxon>Bacteria</taxon>
        <taxon>Pseudomonadati</taxon>
        <taxon>Pseudomonadota</taxon>
        <taxon>Alphaproteobacteria</taxon>
        <taxon>Sphingomonadales</taxon>
        <taxon>Sphingomonadaceae</taxon>
        <taxon>Sphingomonas</taxon>
    </lineage>
</organism>
<name>A0A7X6BEV3_9SPHN</name>
<dbReference type="InterPro" id="IPR011990">
    <property type="entry name" value="TPR-like_helical_dom_sf"/>
</dbReference>
<dbReference type="SUPFAM" id="SSF48452">
    <property type="entry name" value="TPR-like"/>
    <property type="match status" value="1"/>
</dbReference>
<proteinExistence type="predicted"/>
<evidence type="ECO:0000313" key="2">
    <source>
        <dbReference type="Proteomes" id="UP000531251"/>
    </source>
</evidence>